<evidence type="ECO:0000313" key="2">
    <source>
        <dbReference type="Proteomes" id="UP000245609"/>
    </source>
</evidence>
<organism evidence="1 2">
    <name type="scientific">Smittium megazygosporum</name>
    <dbReference type="NCBI Taxonomy" id="133381"/>
    <lineage>
        <taxon>Eukaryota</taxon>
        <taxon>Fungi</taxon>
        <taxon>Fungi incertae sedis</taxon>
        <taxon>Zoopagomycota</taxon>
        <taxon>Kickxellomycotina</taxon>
        <taxon>Harpellomycetes</taxon>
        <taxon>Harpellales</taxon>
        <taxon>Legeriomycetaceae</taxon>
        <taxon>Smittium</taxon>
    </lineage>
</organism>
<keyword evidence="2" id="KW-1185">Reference proteome</keyword>
<evidence type="ECO:0000313" key="1">
    <source>
        <dbReference type="EMBL" id="PVU89464.1"/>
    </source>
</evidence>
<gene>
    <name evidence="1" type="ORF">BB560_006294</name>
</gene>
<dbReference type="Proteomes" id="UP000245609">
    <property type="component" value="Unassembled WGS sequence"/>
</dbReference>
<dbReference type="EMBL" id="MBFS01003044">
    <property type="protein sequence ID" value="PVU89464.1"/>
    <property type="molecule type" value="Genomic_DNA"/>
</dbReference>
<accession>A0A2T9YAZ8</accession>
<proteinExistence type="predicted"/>
<protein>
    <submittedName>
        <fullName evidence="1">Uncharacterized protein</fullName>
    </submittedName>
</protein>
<name>A0A2T9YAZ8_9FUNG</name>
<sequence length="148" mass="16856">MNELENKVFDKTSVIKTEKVQDFLRDYSFDGFCVTVDGKGGGKPQFKKNKLKRPTYQWTERDVTDFEKDKTGFIKDEYLGSYFNCTSGEGPIPSELHVLDSMDIINKKVQKFKELGLGGLVLNGVDLTRKKYSFNKISKADGHCIPQN</sequence>
<comment type="caution">
    <text evidence="1">The sequence shown here is derived from an EMBL/GenBank/DDBJ whole genome shotgun (WGS) entry which is preliminary data.</text>
</comment>
<reference evidence="1 2" key="1">
    <citation type="journal article" date="2018" name="MBio">
        <title>Comparative Genomics Reveals the Core Gene Toolbox for the Fungus-Insect Symbiosis.</title>
        <authorList>
            <person name="Wang Y."/>
            <person name="Stata M."/>
            <person name="Wang W."/>
            <person name="Stajich J.E."/>
            <person name="White M.M."/>
            <person name="Moncalvo J.M."/>
        </authorList>
    </citation>
    <scope>NUCLEOTIDE SEQUENCE [LARGE SCALE GENOMIC DNA]</scope>
    <source>
        <strain evidence="1 2">SC-DP-2</strain>
    </source>
</reference>
<dbReference type="AlphaFoldDB" id="A0A2T9YAZ8"/>